<evidence type="ECO:0000256" key="5">
    <source>
        <dbReference type="ARBA" id="ARBA00022807"/>
    </source>
</evidence>
<dbReference type="GO" id="GO:0051603">
    <property type="term" value="P:proteolysis involved in protein catabolic process"/>
    <property type="evidence" value="ECO:0000318"/>
    <property type="project" value="GO_Central"/>
</dbReference>
<dbReference type="Gene3D" id="1.10.132.130">
    <property type="match status" value="1"/>
</dbReference>
<evidence type="ECO:0000256" key="8">
    <source>
        <dbReference type="PIRSR" id="PIRSR019663-1"/>
    </source>
</evidence>
<name>G7L5C2_MEDTR</name>
<dbReference type="InterPro" id="IPR043577">
    <property type="entry name" value="AE"/>
</dbReference>
<keyword evidence="5" id="KW-0788">Thiol protease</keyword>
<dbReference type="PIRSF" id="PIRSF500139">
    <property type="entry name" value="AE"/>
    <property type="match status" value="1"/>
</dbReference>
<dbReference type="eggNOG" id="KOG1348">
    <property type="taxonomic scope" value="Eukaryota"/>
</dbReference>
<proteinExistence type="inferred from homology"/>
<reference evidence="11 13" key="1">
    <citation type="journal article" date="2011" name="Nature">
        <title>The Medicago genome provides insight into the evolution of rhizobial symbioses.</title>
        <authorList>
            <person name="Young N.D."/>
            <person name="Debelle F."/>
            <person name="Oldroyd G.E."/>
            <person name="Geurts R."/>
            <person name="Cannon S.B."/>
            <person name="Udvardi M.K."/>
            <person name="Benedito V.A."/>
            <person name="Mayer K.F."/>
            <person name="Gouzy J."/>
            <person name="Schoof H."/>
            <person name="Van de Peer Y."/>
            <person name="Proost S."/>
            <person name="Cook D.R."/>
            <person name="Meyers B.C."/>
            <person name="Spannagl M."/>
            <person name="Cheung F."/>
            <person name="De Mita S."/>
            <person name="Krishnakumar V."/>
            <person name="Gundlach H."/>
            <person name="Zhou S."/>
            <person name="Mudge J."/>
            <person name="Bharti A.K."/>
            <person name="Murray J.D."/>
            <person name="Naoumkina M.A."/>
            <person name="Rosen B."/>
            <person name="Silverstein K.A."/>
            <person name="Tang H."/>
            <person name="Rombauts S."/>
            <person name="Zhao P.X."/>
            <person name="Zhou P."/>
            <person name="Barbe V."/>
            <person name="Bardou P."/>
            <person name="Bechner M."/>
            <person name="Bellec A."/>
            <person name="Berger A."/>
            <person name="Berges H."/>
            <person name="Bidwell S."/>
            <person name="Bisseling T."/>
            <person name="Choisne N."/>
            <person name="Couloux A."/>
            <person name="Denny R."/>
            <person name="Deshpande S."/>
            <person name="Dai X."/>
            <person name="Doyle J.J."/>
            <person name="Dudez A.M."/>
            <person name="Farmer A.D."/>
            <person name="Fouteau S."/>
            <person name="Franken C."/>
            <person name="Gibelin C."/>
            <person name="Gish J."/>
            <person name="Goldstein S."/>
            <person name="Gonzalez A.J."/>
            <person name="Green P.J."/>
            <person name="Hallab A."/>
            <person name="Hartog M."/>
            <person name="Hua A."/>
            <person name="Humphray S.J."/>
            <person name="Jeong D.H."/>
            <person name="Jing Y."/>
            <person name="Jocker A."/>
            <person name="Kenton S.M."/>
            <person name="Kim D.J."/>
            <person name="Klee K."/>
            <person name="Lai H."/>
            <person name="Lang C."/>
            <person name="Lin S."/>
            <person name="Macmil S.L."/>
            <person name="Magdelenat G."/>
            <person name="Matthews L."/>
            <person name="McCorrison J."/>
            <person name="Monaghan E.L."/>
            <person name="Mun J.H."/>
            <person name="Najar F.Z."/>
            <person name="Nicholson C."/>
            <person name="Noirot C."/>
            <person name="O'Bleness M."/>
            <person name="Paule C.R."/>
            <person name="Poulain J."/>
            <person name="Prion F."/>
            <person name="Qin B."/>
            <person name="Qu C."/>
            <person name="Retzel E.F."/>
            <person name="Riddle C."/>
            <person name="Sallet E."/>
            <person name="Samain S."/>
            <person name="Samson N."/>
            <person name="Sanders I."/>
            <person name="Saurat O."/>
            <person name="Scarpelli C."/>
            <person name="Schiex T."/>
            <person name="Segurens B."/>
            <person name="Severin A.J."/>
            <person name="Sherrier D.J."/>
            <person name="Shi R."/>
            <person name="Sims S."/>
            <person name="Singer S.R."/>
            <person name="Sinharoy S."/>
            <person name="Sterck L."/>
            <person name="Viollet A."/>
            <person name="Wang B.B."/>
            <person name="Wang K."/>
            <person name="Wang M."/>
            <person name="Wang X."/>
            <person name="Warfsmann J."/>
            <person name="Weissenbach J."/>
            <person name="White D.D."/>
            <person name="White J.D."/>
            <person name="Wiley G.B."/>
            <person name="Wincker P."/>
            <person name="Xing Y."/>
            <person name="Yang L."/>
            <person name="Yao Z."/>
            <person name="Ying F."/>
            <person name="Zhai J."/>
            <person name="Zhou L."/>
            <person name="Zuber A."/>
            <person name="Denarie J."/>
            <person name="Dixon R.A."/>
            <person name="May G.D."/>
            <person name="Schwartz D.C."/>
            <person name="Rogers J."/>
            <person name="Quetier F."/>
            <person name="Town C.D."/>
            <person name="Roe B.A."/>
        </authorList>
    </citation>
    <scope>NUCLEOTIDE SEQUENCE [LARGE SCALE GENOMIC DNA]</scope>
    <source>
        <strain evidence="11">A17</strain>
        <strain evidence="12 13">cv. Jemalong A17</strain>
    </source>
</reference>
<reference evidence="11 13" key="2">
    <citation type="journal article" date="2014" name="BMC Genomics">
        <title>An improved genome release (version Mt4.0) for the model legume Medicago truncatula.</title>
        <authorList>
            <person name="Tang H."/>
            <person name="Krishnakumar V."/>
            <person name="Bidwell S."/>
            <person name="Rosen B."/>
            <person name="Chan A."/>
            <person name="Zhou S."/>
            <person name="Gentzbittel L."/>
            <person name="Childs K.L."/>
            <person name="Yandell M."/>
            <person name="Gundlach H."/>
            <person name="Mayer K.F."/>
            <person name="Schwartz D.C."/>
            <person name="Town C.D."/>
        </authorList>
    </citation>
    <scope>GENOME REANNOTATION</scope>
    <source>
        <strain evidence="12 13">cv. Jemalong A17</strain>
    </source>
</reference>
<dbReference type="PANTHER" id="PTHR12000:SF52">
    <property type="entry name" value="LEGUMAIN PROTEIN-RELATED"/>
    <property type="match status" value="1"/>
</dbReference>
<evidence type="ECO:0000313" key="12">
    <source>
        <dbReference type="EnsemblPlants" id="AES78483"/>
    </source>
</evidence>
<dbReference type="PaxDb" id="3880-AES78483"/>
<dbReference type="CDD" id="cd21115">
    <property type="entry name" value="legumain_C"/>
    <property type="match status" value="1"/>
</dbReference>
<dbReference type="FunFam" id="1.10.132.130:FF:000001">
    <property type="entry name" value="Vacuolar-processing enzyme beta-isozyme"/>
    <property type="match status" value="1"/>
</dbReference>
<accession>G7L5C2</accession>
<feature type="domain" description="Legumain prodomain" evidence="10">
    <location>
        <begin position="360"/>
        <end position="456"/>
    </location>
</feature>
<reference evidence="12" key="3">
    <citation type="submission" date="2015-04" db="UniProtKB">
        <authorList>
            <consortium name="EnsemblPlants"/>
        </authorList>
    </citation>
    <scope>IDENTIFICATION</scope>
    <source>
        <strain evidence="12">cv. Jemalong A17</strain>
    </source>
</reference>
<dbReference type="PIRSF" id="PIRSF019663">
    <property type="entry name" value="Legumain"/>
    <property type="match status" value="1"/>
</dbReference>
<dbReference type="OMA" id="PGMVKDY"/>
<keyword evidence="7" id="KW-0325">Glycoprotein</keyword>
<evidence type="ECO:0000256" key="1">
    <source>
        <dbReference type="ARBA" id="ARBA00009941"/>
    </source>
</evidence>
<dbReference type="InterPro" id="IPR048501">
    <property type="entry name" value="Legum_prodom"/>
</dbReference>
<keyword evidence="13" id="KW-1185">Reference proteome</keyword>
<feature type="active site" evidence="8">
    <location>
        <position position="152"/>
    </location>
</feature>
<dbReference type="Gene3D" id="3.40.50.1460">
    <property type="match status" value="1"/>
</dbReference>
<dbReference type="FunFam" id="3.40.50.1460:FF:000005">
    <property type="entry name" value="Vacuolar-processing enzyme beta-isozyme"/>
    <property type="match status" value="1"/>
</dbReference>
<evidence type="ECO:0000313" key="11">
    <source>
        <dbReference type="EMBL" id="AES78483.1"/>
    </source>
</evidence>
<feature type="chain" id="PRO_5014574045" evidence="9">
    <location>
        <begin position="26"/>
        <end position="460"/>
    </location>
</feature>
<evidence type="ECO:0000256" key="9">
    <source>
        <dbReference type="SAM" id="SignalP"/>
    </source>
</evidence>
<dbReference type="PANTHER" id="PTHR12000">
    <property type="entry name" value="HEMOGLOBINASE FAMILY MEMBER"/>
    <property type="match status" value="1"/>
</dbReference>
<evidence type="ECO:0000256" key="2">
    <source>
        <dbReference type="ARBA" id="ARBA00022670"/>
    </source>
</evidence>
<protein>
    <submittedName>
        <fullName evidence="11">Vacuolar processing enzyme</fullName>
    </submittedName>
</protein>
<gene>
    <name evidence="12" type="primary">11439938</name>
    <name evidence="11" type="ordered locus">MTR_7g032230</name>
</gene>
<sequence>MNHKNKYWVALIASIWMSVTDNVFAEGESTTGKKWAFLVAGSNGYVNYRHQADICHAYQILKKGGLKDENIVVFMYDDIAYNPQNPRRGVLINHPNGSDVYNGVPKDYIGDYGNLENFLAVLSGNKSATKGGSGKVLDTGPDDTIFIFYTDHGSPGSIGIPDGGLLYANDFVDALKKKHDAKSYKKMVIYMEACEAGSMFEGLLPNDINIYVTTASNKSENSYGFYCPNSYLPPPPEYDICLGDLYSISWMEDSEKNDMTKEILKEQYETVRQRTLLSHVLQYGDLNISNDTLITYIGADPTNVNDNFNVTSTTNVFSFDDFKSPNPTRNFGQRDAHLIYLKTKLGRASSGSEDKLKAQKELEVEIARRKHVDNNVHQISDLLFGEEKGSIVMVHVRASGQPLVDNWDCLKTLVKTYESHCGTLSSYGRKYLRAFANMCNNGITVKQMVAASLQACLEKN</sequence>
<dbReference type="AlphaFoldDB" id="G7L5C2"/>
<dbReference type="GO" id="GO:0004197">
    <property type="term" value="F:cysteine-type endopeptidase activity"/>
    <property type="evidence" value="ECO:0000318"/>
    <property type="project" value="GO_Central"/>
</dbReference>
<feature type="signal peptide" evidence="9">
    <location>
        <begin position="1"/>
        <end position="25"/>
    </location>
</feature>
<dbReference type="EMBL" id="CM001223">
    <property type="protein sequence ID" value="AES78483.1"/>
    <property type="molecule type" value="Genomic_DNA"/>
</dbReference>
<dbReference type="GO" id="GO:0005773">
    <property type="term" value="C:vacuole"/>
    <property type="evidence" value="ECO:0007669"/>
    <property type="project" value="GOC"/>
</dbReference>
<dbReference type="Proteomes" id="UP000002051">
    <property type="component" value="Unassembled WGS sequence"/>
</dbReference>
<keyword evidence="6" id="KW-1015">Disulfide bond</keyword>
<keyword evidence="4" id="KW-0378">Hydrolase</keyword>
<keyword evidence="3 9" id="KW-0732">Signal</keyword>
<organism evidence="11 13">
    <name type="scientific">Medicago truncatula</name>
    <name type="common">Barrel medic</name>
    <name type="synonym">Medicago tribuloides</name>
    <dbReference type="NCBI Taxonomy" id="3880"/>
    <lineage>
        <taxon>Eukaryota</taxon>
        <taxon>Viridiplantae</taxon>
        <taxon>Streptophyta</taxon>
        <taxon>Embryophyta</taxon>
        <taxon>Tracheophyta</taxon>
        <taxon>Spermatophyta</taxon>
        <taxon>Magnoliopsida</taxon>
        <taxon>eudicotyledons</taxon>
        <taxon>Gunneridae</taxon>
        <taxon>Pentapetalae</taxon>
        <taxon>rosids</taxon>
        <taxon>fabids</taxon>
        <taxon>Fabales</taxon>
        <taxon>Fabaceae</taxon>
        <taxon>Papilionoideae</taxon>
        <taxon>50 kb inversion clade</taxon>
        <taxon>NPAAA clade</taxon>
        <taxon>Hologalegina</taxon>
        <taxon>IRL clade</taxon>
        <taxon>Trifolieae</taxon>
        <taxon>Medicago</taxon>
    </lineage>
</organism>
<dbReference type="PRINTS" id="PR00776">
    <property type="entry name" value="HEMOGLOBNASE"/>
</dbReference>
<keyword evidence="2" id="KW-0645">Protease</keyword>
<evidence type="ECO:0000256" key="7">
    <source>
        <dbReference type="ARBA" id="ARBA00023180"/>
    </source>
</evidence>
<dbReference type="STRING" id="3880.G7L5C2"/>
<dbReference type="InterPro" id="IPR046427">
    <property type="entry name" value="Legumain_prodom_sf"/>
</dbReference>
<feature type="active site" description="Nucleophile" evidence="8">
    <location>
        <position position="194"/>
    </location>
</feature>
<dbReference type="EnsemblPlants" id="AES78483">
    <property type="protein sequence ID" value="AES78483"/>
    <property type="gene ID" value="MTR_7g032230"/>
</dbReference>
<dbReference type="Pfam" id="PF01650">
    <property type="entry name" value="Peptidase_C13"/>
    <property type="match status" value="1"/>
</dbReference>
<evidence type="ECO:0000313" key="13">
    <source>
        <dbReference type="Proteomes" id="UP000002051"/>
    </source>
</evidence>
<dbReference type="HOGENOM" id="CLU_024160_0_0_1"/>
<comment type="similarity">
    <text evidence="1">Belongs to the peptidase C13 family.</text>
</comment>
<dbReference type="GO" id="GO:0006624">
    <property type="term" value="P:vacuolar protein processing"/>
    <property type="evidence" value="ECO:0000318"/>
    <property type="project" value="GO_Central"/>
</dbReference>
<dbReference type="OrthoDB" id="192611at2759"/>
<dbReference type="Pfam" id="PF20985">
    <property type="entry name" value="Legum_prodom"/>
    <property type="match status" value="1"/>
</dbReference>
<dbReference type="InterPro" id="IPR001096">
    <property type="entry name" value="Peptidase_C13"/>
</dbReference>
<evidence type="ECO:0000256" key="6">
    <source>
        <dbReference type="ARBA" id="ARBA00023157"/>
    </source>
</evidence>
<evidence type="ECO:0000256" key="4">
    <source>
        <dbReference type="ARBA" id="ARBA00022801"/>
    </source>
</evidence>
<evidence type="ECO:0000256" key="3">
    <source>
        <dbReference type="ARBA" id="ARBA00022729"/>
    </source>
</evidence>
<evidence type="ECO:0000259" key="10">
    <source>
        <dbReference type="Pfam" id="PF20985"/>
    </source>
</evidence>